<dbReference type="InterPro" id="IPR036047">
    <property type="entry name" value="F-box-like_dom_sf"/>
</dbReference>
<organism evidence="2 3">
    <name type="scientific">Rhodotorula mucilaginosa</name>
    <name type="common">Yeast</name>
    <name type="synonym">Rhodotorula rubra</name>
    <dbReference type="NCBI Taxonomy" id="5537"/>
    <lineage>
        <taxon>Eukaryota</taxon>
        <taxon>Fungi</taxon>
        <taxon>Dikarya</taxon>
        <taxon>Basidiomycota</taxon>
        <taxon>Pucciniomycotina</taxon>
        <taxon>Microbotryomycetes</taxon>
        <taxon>Sporidiobolales</taxon>
        <taxon>Sporidiobolaceae</taxon>
        <taxon>Rhodotorula</taxon>
    </lineage>
</organism>
<dbReference type="InterPro" id="IPR001810">
    <property type="entry name" value="F-box_dom"/>
</dbReference>
<dbReference type="Proteomes" id="UP000777482">
    <property type="component" value="Unassembled WGS sequence"/>
</dbReference>
<dbReference type="PROSITE" id="PS50181">
    <property type="entry name" value="FBOX"/>
    <property type="match status" value="1"/>
</dbReference>
<dbReference type="SMART" id="SM00256">
    <property type="entry name" value="FBOX"/>
    <property type="match status" value="1"/>
</dbReference>
<dbReference type="EMBL" id="PUHQ01000099">
    <property type="protein sequence ID" value="KAG0656359.1"/>
    <property type="molecule type" value="Genomic_DNA"/>
</dbReference>
<sequence>MTTPASAQDARKADPEPVRPVSLPDELWTTIFEHLNFHDLRRVEMVCKRFRNLLKDHQLASILFRAGPQEPIKKGQKLELHPLLEMVDCVGSLSGDPDKAAFWLRDSDGNAYDLAAVDDFATRPACTKLHINMASTDVGTLTCKTGVTIRQILRKTIPFWLREFGDCFEGHVWWNGWISAEGQEDGSVLLESPFMFDS</sequence>
<evidence type="ECO:0000259" key="1">
    <source>
        <dbReference type="PROSITE" id="PS50181"/>
    </source>
</evidence>
<keyword evidence="3" id="KW-1185">Reference proteome</keyword>
<dbReference type="AlphaFoldDB" id="A0A9P7B3D1"/>
<proteinExistence type="predicted"/>
<dbReference type="OrthoDB" id="2528519at2759"/>
<comment type="caution">
    <text evidence="2">The sequence shown here is derived from an EMBL/GenBank/DDBJ whole genome shotgun (WGS) entry which is preliminary data.</text>
</comment>
<dbReference type="Pfam" id="PF12937">
    <property type="entry name" value="F-box-like"/>
    <property type="match status" value="1"/>
</dbReference>
<dbReference type="CDD" id="cd09917">
    <property type="entry name" value="F-box_SF"/>
    <property type="match status" value="1"/>
</dbReference>
<accession>A0A9P7B3D1</accession>
<feature type="domain" description="F-box" evidence="1">
    <location>
        <begin position="17"/>
        <end position="63"/>
    </location>
</feature>
<gene>
    <name evidence="2" type="ORF">C6P46_007143</name>
</gene>
<evidence type="ECO:0000313" key="3">
    <source>
        <dbReference type="Proteomes" id="UP000777482"/>
    </source>
</evidence>
<name>A0A9P7B3D1_RHOMI</name>
<reference evidence="2 3" key="1">
    <citation type="submission" date="2020-11" db="EMBL/GenBank/DDBJ databases">
        <title>Kefir isolates.</title>
        <authorList>
            <person name="Marcisauskas S."/>
            <person name="Kim Y."/>
            <person name="Blasche S."/>
        </authorList>
    </citation>
    <scope>NUCLEOTIDE SEQUENCE [LARGE SCALE GENOMIC DNA]</scope>
    <source>
        <strain evidence="2 3">KR</strain>
    </source>
</reference>
<dbReference type="SUPFAM" id="SSF81383">
    <property type="entry name" value="F-box domain"/>
    <property type="match status" value="1"/>
</dbReference>
<protein>
    <recommendedName>
        <fullName evidence="1">F-box domain-containing protein</fullName>
    </recommendedName>
</protein>
<dbReference type="Gene3D" id="1.20.1280.50">
    <property type="match status" value="1"/>
</dbReference>
<evidence type="ECO:0000313" key="2">
    <source>
        <dbReference type="EMBL" id="KAG0656359.1"/>
    </source>
</evidence>